<dbReference type="SMART" id="SM00271">
    <property type="entry name" value="DnaJ"/>
    <property type="match status" value="1"/>
</dbReference>
<name>A0A9X3N5N3_9ACTN</name>
<feature type="region of interest" description="Disordered" evidence="1">
    <location>
        <begin position="56"/>
        <end position="121"/>
    </location>
</feature>
<accession>A0A9X3N5N3</accession>
<dbReference type="InterPro" id="IPR050817">
    <property type="entry name" value="DjlA_DnaK_co-chaperone"/>
</dbReference>
<evidence type="ECO:0000256" key="1">
    <source>
        <dbReference type="SAM" id="MobiDB-lite"/>
    </source>
</evidence>
<comment type="caution">
    <text evidence="3">The sequence shown here is derived from an EMBL/GenBank/DDBJ whole genome shotgun (WGS) entry which is preliminary data.</text>
</comment>
<feature type="compositionally biased region" description="Basic residues" evidence="1">
    <location>
        <begin position="59"/>
        <end position="68"/>
    </location>
</feature>
<keyword evidence="4" id="KW-1185">Reference proteome</keyword>
<evidence type="ECO:0000259" key="2">
    <source>
        <dbReference type="PROSITE" id="PS50076"/>
    </source>
</evidence>
<dbReference type="RefSeq" id="WP_270046300.1">
    <property type="nucleotide sequence ID" value="NZ_JAPDOD010000085.1"/>
</dbReference>
<dbReference type="Proteomes" id="UP001149140">
    <property type="component" value="Unassembled WGS sequence"/>
</dbReference>
<dbReference type="CDD" id="cd06257">
    <property type="entry name" value="DnaJ"/>
    <property type="match status" value="1"/>
</dbReference>
<dbReference type="EMBL" id="JAPDOD010000085">
    <property type="protein sequence ID" value="MDA0167047.1"/>
    <property type="molecule type" value="Genomic_DNA"/>
</dbReference>
<dbReference type="PROSITE" id="PS50076">
    <property type="entry name" value="DNAJ_2"/>
    <property type="match status" value="1"/>
</dbReference>
<dbReference type="PANTHER" id="PTHR24074">
    <property type="entry name" value="CO-CHAPERONE PROTEIN DJLA"/>
    <property type="match status" value="1"/>
</dbReference>
<dbReference type="SUPFAM" id="SSF46565">
    <property type="entry name" value="Chaperone J-domain"/>
    <property type="match status" value="1"/>
</dbReference>
<evidence type="ECO:0000313" key="3">
    <source>
        <dbReference type="EMBL" id="MDA0167047.1"/>
    </source>
</evidence>
<dbReference type="PRINTS" id="PR00625">
    <property type="entry name" value="JDOMAIN"/>
</dbReference>
<gene>
    <name evidence="3" type="ORF">OM076_42695</name>
</gene>
<feature type="compositionally biased region" description="Basic and acidic residues" evidence="1">
    <location>
        <begin position="72"/>
        <end position="107"/>
    </location>
</feature>
<feature type="domain" description="J" evidence="2">
    <location>
        <begin position="4"/>
        <end position="61"/>
    </location>
</feature>
<dbReference type="AlphaFoldDB" id="A0A9X3N5N3"/>
<dbReference type="Gene3D" id="1.10.287.110">
    <property type="entry name" value="DnaJ domain"/>
    <property type="match status" value="1"/>
</dbReference>
<dbReference type="InterPro" id="IPR001623">
    <property type="entry name" value="DnaJ_domain"/>
</dbReference>
<proteinExistence type="predicted"/>
<dbReference type="Pfam" id="PF00226">
    <property type="entry name" value="DnaJ"/>
    <property type="match status" value="1"/>
</dbReference>
<protein>
    <submittedName>
        <fullName evidence="3">DnaJ domain-containing protein</fullName>
    </submittedName>
</protein>
<dbReference type="InterPro" id="IPR036869">
    <property type="entry name" value="J_dom_sf"/>
</dbReference>
<reference evidence="3" key="1">
    <citation type="submission" date="2022-10" db="EMBL/GenBank/DDBJ databases">
        <title>The WGS of Solirubrobacter ginsenosidimutans DSM 21036.</title>
        <authorList>
            <person name="Jiang Z."/>
        </authorList>
    </citation>
    <scope>NUCLEOTIDE SEQUENCE</scope>
    <source>
        <strain evidence="3">DSM 21036</strain>
    </source>
</reference>
<sequence length="160" mass="18264">MRRDPYQVLEVSPGASSEELHDAYRRLVKLHHPDRNGGSEESARRFAEIQEAYEEVRTRPRPRAHRAAKAAESVKERMATLERELREAQAARERARRDAREAARDVGSEPPPVTTEDSVGKILGDIREELADRIAEGRQHPSVQKVSELIDDVIARLDRR</sequence>
<organism evidence="3 4">
    <name type="scientific">Solirubrobacter ginsenosidimutans</name>
    <dbReference type="NCBI Taxonomy" id="490573"/>
    <lineage>
        <taxon>Bacteria</taxon>
        <taxon>Bacillati</taxon>
        <taxon>Actinomycetota</taxon>
        <taxon>Thermoleophilia</taxon>
        <taxon>Solirubrobacterales</taxon>
        <taxon>Solirubrobacteraceae</taxon>
        <taxon>Solirubrobacter</taxon>
    </lineage>
</organism>
<evidence type="ECO:0000313" key="4">
    <source>
        <dbReference type="Proteomes" id="UP001149140"/>
    </source>
</evidence>